<dbReference type="RefSeq" id="WP_184793220.1">
    <property type="nucleotide sequence ID" value="NZ_JACHMY010000001.1"/>
</dbReference>
<evidence type="ECO:0000313" key="4">
    <source>
        <dbReference type="EMBL" id="MBB5833309.1"/>
    </source>
</evidence>
<protein>
    <submittedName>
        <fullName evidence="4">Uncharacterized lipoprotein YddW (UPF0748 family)</fullName>
    </submittedName>
</protein>
<dbReference type="PANTHER" id="PTHR43405:SF1">
    <property type="entry name" value="GLYCOSYL HYDROLASE DIGH"/>
    <property type="match status" value="1"/>
</dbReference>
<dbReference type="Gene3D" id="3.20.20.80">
    <property type="entry name" value="Glycosidases"/>
    <property type="match status" value="1"/>
</dbReference>
<dbReference type="InterPro" id="IPR052177">
    <property type="entry name" value="Divisome_Glycosyl_Hydrolase"/>
</dbReference>
<dbReference type="SUPFAM" id="SSF51445">
    <property type="entry name" value="(Trans)glycosidases"/>
    <property type="match status" value="1"/>
</dbReference>
<dbReference type="AlphaFoldDB" id="A0A7W9MR89"/>
<feature type="chain" id="PRO_5030877770" evidence="2">
    <location>
        <begin position="34"/>
        <end position="806"/>
    </location>
</feature>
<keyword evidence="4" id="KW-0449">Lipoprotein</keyword>
<comment type="caution">
    <text evidence="4">The sequence shown here is derived from an EMBL/GenBank/DDBJ whole genome shotgun (WGS) entry which is preliminary data.</text>
</comment>
<sequence length="806" mass="86586">MFGRRSSRPARHALTATALALSMISLLVPAARANDPGGSGPRAVAADGTTQAITAINPSSRTAGSFALYTPDFGASTKTNQYGGEAVLRETAEPGTYRVDSVCTAFDPCASPGNNAIPVDGLVLSASPGGTPDVRLFLRDHVQAGELIRLADLLIRTVTATLDAIDPTVANNPPGVDPATGRCYPGCRGGEQLIAYTAASGARTGTNDFGFEVDVVNGRVVARGGNNRDIPRDGFVLSGHGGRGNWLSSNAVLGAKVTLDGGEVTIIVDAQTYIYGAEQSVTRARQGLARSGADCLDFPVDSAQSTTNEATALLAQARSAAEGGDTDRAVSLAENSRTAADLGWYRTRESRPVEGRGIWVRPVETTPAQIDKTLDRLTTAGINIVFLETVWQGYTIYPSEVATRHGIARQRPEMVGFDPLKHWIDGAHARGMELHPWVHTFFVGAQAVNENGGPGPVLTAHPEWAAVEREDVGKSGPQPSSQEPGYYFVDPAIPAARNYVRSVFEEILTKYAVDGLHLDYIRYPVSLPWQTASYSYSDHSRQAFQREHGADPYTLTPADELWTTWNQWREKQVTTFVAEVREMQRSVAPDLPVSAAVFPNPSDGLAKKFQNWDDWVDKGYVDFLTGMSFGTSGESVAEETKLMRDAVGTGNLLYTATYGPFRSSTPDVIVEQVQAVRDAGADGAALFAYNQLSAPQSIALTEGVFRTKALVPHQDLVAAARAGLAYTGRGVTKADGTCVSTKAGRQLRHDLQAADRWLRLGKPDRAVAAITSATKVIQADATVQPGYAARVLRDLDMYQRWIRRSS</sequence>
<feature type="signal peptide" evidence="2">
    <location>
        <begin position="1"/>
        <end position="33"/>
    </location>
</feature>
<keyword evidence="1 2" id="KW-0732">Signal</keyword>
<feature type="domain" description="Glycosyl hydrolase-like 10" evidence="3">
    <location>
        <begin position="356"/>
        <end position="625"/>
    </location>
</feature>
<evidence type="ECO:0000259" key="3">
    <source>
        <dbReference type="Pfam" id="PF02638"/>
    </source>
</evidence>
<dbReference type="InterPro" id="IPR017853">
    <property type="entry name" value="GH"/>
</dbReference>
<dbReference type="Proteomes" id="UP000549971">
    <property type="component" value="Unassembled WGS sequence"/>
</dbReference>
<keyword evidence="5" id="KW-1185">Reference proteome</keyword>
<evidence type="ECO:0000256" key="1">
    <source>
        <dbReference type="ARBA" id="ARBA00022729"/>
    </source>
</evidence>
<evidence type="ECO:0000256" key="2">
    <source>
        <dbReference type="SAM" id="SignalP"/>
    </source>
</evidence>
<reference evidence="4 5" key="1">
    <citation type="submission" date="2020-08" db="EMBL/GenBank/DDBJ databases">
        <title>Sequencing the genomes of 1000 actinobacteria strains.</title>
        <authorList>
            <person name="Klenk H.-P."/>
        </authorList>
    </citation>
    <scope>NUCLEOTIDE SEQUENCE [LARGE SCALE GENOMIC DNA]</scope>
    <source>
        <strain evidence="4 5">DSM 28967</strain>
    </source>
</reference>
<accession>A0A7W9MR89</accession>
<organism evidence="4 5">
    <name type="scientific">Kribbella italica</name>
    <dbReference type="NCBI Taxonomy" id="1540520"/>
    <lineage>
        <taxon>Bacteria</taxon>
        <taxon>Bacillati</taxon>
        <taxon>Actinomycetota</taxon>
        <taxon>Actinomycetes</taxon>
        <taxon>Propionibacteriales</taxon>
        <taxon>Kribbellaceae</taxon>
        <taxon>Kribbella</taxon>
    </lineage>
</organism>
<dbReference type="Pfam" id="PF02638">
    <property type="entry name" value="GHL10"/>
    <property type="match status" value="1"/>
</dbReference>
<dbReference type="EMBL" id="JACHMY010000001">
    <property type="protein sequence ID" value="MBB5833309.1"/>
    <property type="molecule type" value="Genomic_DNA"/>
</dbReference>
<dbReference type="InterPro" id="IPR003790">
    <property type="entry name" value="GHL10"/>
</dbReference>
<gene>
    <name evidence="4" type="ORF">HDA39_000043</name>
</gene>
<proteinExistence type="predicted"/>
<evidence type="ECO:0000313" key="5">
    <source>
        <dbReference type="Proteomes" id="UP000549971"/>
    </source>
</evidence>
<name>A0A7W9MR89_9ACTN</name>
<dbReference type="PANTHER" id="PTHR43405">
    <property type="entry name" value="GLYCOSYL HYDROLASE DIGH"/>
    <property type="match status" value="1"/>
</dbReference>